<evidence type="ECO:0000256" key="1">
    <source>
        <dbReference type="SAM" id="MobiDB-lite"/>
    </source>
</evidence>
<protein>
    <submittedName>
        <fullName evidence="2">Uncharacterized protein</fullName>
    </submittedName>
</protein>
<dbReference type="Proteomes" id="UP000324222">
    <property type="component" value="Unassembled WGS sequence"/>
</dbReference>
<comment type="caution">
    <text evidence="2">The sequence shown here is derived from an EMBL/GenBank/DDBJ whole genome shotgun (WGS) entry which is preliminary data.</text>
</comment>
<feature type="region of interest" description="Disordered" evidence="1">
    <location>
        <begin position="62"/>
        <end position="81"/>
    </location>
</feature>
<proteinExistence type="predicted"/>
<dbReference type="EMBL" id="VSRR010033814">
    <property type="protein sequence ID" value="MPC71944.1"/>
    <property type="molecule type" value="Genomic_DNA"/>
</dbReference>
<sequence>MKEAVQEVVKESSSGQAPDQQDGMFGGRGATTPKEALQPCTCCDRVLAVLRLSVLLSYTHDHVVADEHEDESSHSSAVMRE</sequence>
<feature type="region of interest" description="Disordered" evidence="1">
    <location>
        <begin position="1"/>
        <end position="30"/>
    </location>
</feature>
<name>A0A5B7HU49_PORTR</name>
<evidence type="ECO:0000313" key="3">
    <source>
        <dbReference type="Proteomes" id="UP000324222"/>
    </source>
</evidence>
<reference evidence="2 3" key="1">
    <citation type="submission" date="2019-05" db="EMBL/GenBank/DDBJ databases">
        <title>Another draft genome of Portunus trituberculatus and its Hox gene families provides insights of decapod evolution.</title>
        <authorList>
            <person name="Jeong J.-H."/>
            <person name="Song I."/>
            <person name="Kim S."/>
            <person name="Choi T."/>
            <person name="Kim D."/>
            <person name="Ryu S."/>
            <person name="Kim W."/>
        </authorList>
    </citation>
    <scope>NUCLEOTIDE SEQUENCE [LARGE SCALE GENOMIC DNA]</scope>
    <source>
        <tissue evidence="2">Muscle</tissue>
    </source>
</reference>
<accession>A0A5B7HU49</accession>
<organism evidence="2 3">
    <name type="scientific">Portunus trituberculatus</name>
    <name type="common">Swimming crab</name>
    <name type="synonym">Neptunus trituberculatus</name>
    <dbReference type="NCBI Taxonomy" id="210409"/>
    <lineage>
        <taxon>Eukaryota</taxon>
        <taxon>Metazoa</taxon>
        <taxon>Ecdysozoa</taxon>
        <taxon>Arthropoda</taxon>
        <taxon>Crustacea</taxon>
        <taxon>Multicrustacea</taxon>
        <taxon>Malacostraca</taxon>
        <taxon>Eumalacostraca</taxon>
        <taxon>Eucarida</taxon>
        <taxon>Decapoda</taxon>
        <taxon>Pleocyemata</taxon>
        <taxon>Brachyura</taxon>
        <taxon>Eubrachyura</taxon>
        <taxon>Portunoidea</taxon>
        <taxon>Portunidae</taxon>
        <taxon>Portuninae</taxon>
        <taxon>Portunus</taxon>
    </lineage>
</organism>
<keyword evidence="3" id="KW-1185">Reference proteome</keyword>
<dbReference type="AlphaFoldDB" id="A0A5B7HU49"/>
<evidence type="ECO:0000313" key="2">
    <source>
        <dbReference type="EMBL" id="MPC71944.1"/>
    </source>
</evidence>
<feature type="compositionally biased region" description="Basic and acidic residues" evidence="1">
    <location>
        <begin position="1"/>
        <end position="10"/>
    </location>
</feature>
<gene>
    <name evidence="2" type="ORF">E2C01_066236</name>
</gene>